<dbReference type="PANTHER" id="PTHR21198">
    <property type="entry name" value="GLUTAMATE RACEMASE"/>
    <property type="match status" value="1"/>
</dbReference>
<evidence type="ECO:0008006" key="3">
    <source>
        <dbReference type="Google" id="ProtNLM"/>
    </source>
</evidence>
<dbReference type="AlphaFoldDB" id="A0A8J5IFI2"/>
<protein>
    <recommendedName>
        <fullName evidence="3">Aspartate racemase</fullName>
    </recommendedName>
</protein>
<organism evidence="1 2">
    <name type="scientific">Zingiber officinale</name>
    <name type="common">Ginger</name>
    <name type="synonym">Amomum zingiber</name>
    <dbReference type="NCBI Taxonomy" id="94328"/>
    <lineage>
        <taxon>Eukaryota</taxon>
        <taxon>Viridiplantae</taxon>
        <taxon>Streptophyta</taxon>
        <taxon>Embryophyta</taxon>
        <taxon>Tracheophyta</taxon>
        <taxon>Spermatophyta</taxon>
        <taxon>Magnoliopsida</taxon>
        <taxon>Liliopsida</taxon>
        <taxon>Zingiberales</taxon>
        <taxon>Zingiberaceae</taxon>
        <taxon>Zingiber</taxon>
    </lineage>
</organism>
<dbReference type="PANTHER" id="PTHR21198:SF7">
    <property type="entry name" value="ASPARTATE-GLUTAMATE RACEMASE FAMILY"/>
    <property type="match status" value="1"/>
</dbReference>
<dbReference type="GO" id="GO:0047661">
    <property type="term" value="F:amino-acid racemase activity"/>
    <property type="evidence" value="ECO:0007669"/>
    <property type="project" value="InterPro"/>
</dbReference>
<evidence type="ECO:0000313" key="1">
    <source>
        <dbReference type="EMBL" id="KAG6533209.1"/>
    </source>
</evidence>
<keyword evidence="2" id="KW-1185">Reference proteome</keyword>
<gene>
    <name evidence="1" type="ORF">ZIOFF_007075</name>
</gene>
<name>A0A8J5IFI2_ZINOF</name>
<reference evidence="1 2" key="1">
    <citation type="submission" date="2020-08" db="EMBL/GenBank/DDBJ databases">
        <title>Plant Genome Project.</title>
        <authorList>
            <person name="Zhang R.-G."/>
        </authorList>
    </citation>
    <scope>NUCLEOTIDE SEQUENCE [LARGE SCALE GENOMIC DNA]</scope>
    <source>
        <tissue evidence="1">Rhizome</tissue>
    </source>
</reference>
<dbReference type="EMBL" id="JACMSC010000002">
    <property type="protein sequence ID" value="KAG6533209.1"/>
    <property type="molecule type" value="Genomic_DNA"/>
</dbReference>
<accession>A0A8J5IFI2</accession>
<dbReference type="InterPro" id="IPR015942">
    <property type="entry name" value="Asp/Glu/hydantoin_racemase"/>
</dbReference>
<dbReference type="Pfam" id="PF01177">
    <property type="entry name" value="Asp_Glu_race"/>
    <property type="match status" value="1"/>
</dbReference>
<evidence type="ECO:0000313" key="2">
    <source>
        <dbReference type="Proteomes" id="UP000734854"/>
    </source>
</evidence>
<proteinExistence type="predicted"/>
<comment type="caution">
    <text evidence="1">The sequence shown here is derived from an EMBL/GenBank/DDBJ whole genome shotgun (WGS) entry which is preliminary data.</text>
</comment>
<dbReference type="Proteomes" id="UP000734854">
    <property type="component" value="Unassembled WGS sequence"/>
</dbReference>
<sequence>MFEGSHALTLSFPIHLVDHVVPAKHRIHVKRPRLPPSSPLLLWREDSDKVPTGSHRPTELASSAATPFLDSPVAIGVLGGAPAAATLRFVNNLVQSFGDESLPFVVCADPAIGRSLADRDRSPAALESLRRGRAFLERAGARCIAMPCHAAHAWHLEIAEGCAVPFLDAGECVAEELKAAKLRPAEIWSNVRVGVLALDATSLVARFYQEKLEKRGFEVVFPDKETMEHMVIPAMEAFERKDMEGARNLVRISIHVLLVRAVSSIVLASDSMQGLLPEDDPLLRMCIDPMDALVRATLLWALSVNKN</sequence>
<dbReference type="OrthoDB" id="187836at2759"/>